<dbReference type="Pfam" id="PF00069">
    <property type="entry name" value="Pkinase"/>
    <property type="match status" value="1"/>
</dbReference>
<dbReference type="EMBL" id="CAJFDI010000003">
    <property type="protein sequence ID" value="CAD5219213.1"/>
    <property type="molecule type" value="Genomic_DNA"/>
</dbReference>
<keyword evidence="3" id="KW-0723">Serine/threonine-protein kinase</keyword>
<feature type="compositionally biased region" description="Basic and acidic residues" evidence="12">
    <location>
        <begin position="31"/>
        <end position="40"/>
    </location>
</feature>
<proteinExistence type="inferred from homology"/>
<dbReference type="EMBL" id="CAJFCV020000003">
    <property type="protein sequence ID" value="CAG9104271.1"/>
    <property type="molecule type" value="Genomic_DNA"/>
</dbReference>
<feature type="compositionally biased region" description="Polar residues" evidence="12">
    <location>
        <begin position="562"/>
        <end position="581"/>
    </location>
</feature>
<dbReference type="SUPFAM" id="SSF56112">
    <property type="entry name" value="Protein kinase-like (PK-like)"/>
    <property type="match status" value="1"/>
</dbReference>
<evidence type="ECO:0000256" key="2">
    <source>
        <dbReference type="ARBA" id="ARBA00012513"/>
    </source>
</evidence>
<dbReference type="EC" id="2.7.11.1" evidence="2"/>
<dbReference type="Gene3D" id="3.30.200.20">
    <property type="entry name" value="Phosphorylase Kinase, domain 1"/>
    <property type="match status" value="1"/>
</dbReference>
<dbReference type="PANTHER" id="PTHR24351">
    <property type="entry name" value="RIBOSOMAL PROTEIN S6 KINASE"/>
    <property type="match status" value="1"/>
</dbReference>
<reference evidence="15" key="1">
    <citation type="submission" date="2020-09" db="EMBL/GenBank/DDBJ databases">
        <authorList>
            <person name="Kikuchi T."/>
        </authorList>
    </citation>
    <scope>NUCLEOTIDE SEQUENCE</scope>
    <source>
        <strain evidence="15">Ka4C1</strain>
    </source>
</reference>
<keyword evidence="8 11" id="KW-0067">ATP-binding</keyword>
<dbReference type="FunFam" id="3.30.200.20:FF:000587">
    <property type="entry name" value="Non-specific serine/threonine protein kinase"/>
    <property type="match status" value="1"/>
</dbReference>
<comment type="caution">
    <text evidence="15">The sequence shown here is derived from an EMBL/GenBank/DDBJ whole genome shotgun (WGS) entry which is preliminary data.</text>
</comment>
<evidence type="ECO:0000256" key="5">
    <source>
        <dbReference type="ARBA" id="ARBA00022679"/>
    </source>
</evidence>
<dbReference type="GO" id="GO:0005524">
    <property type="term" value="F:ATP binding"/>
    <property type="evidence" value="ECO:0007669"/>
    <property type="project" value="UniProtKB-UniRule"/>
</dbReference>
<evidence type="ECO:0000313" key="16">
    <source>
        <dbReference type="Proteomes" id="UP000659654"/>
    </source>
</evidence>
<evidence type="ECO:0000256" key="11">
    <source>
        <dbReference type="PROSITE-ProRule" id="PRU10141"/>
    </source>
</evidence>
<protein>
    <recommendedName>
        <fullName evidence="2">non-specific serine/threonine protein kinase</fullName>
        <ecNumber evidence="2">2.7.11.1</ecNumber>
    </recommendedName>
</protein>
<comment type="catalytic activity">
    <reaction evidence="10">
        <text>L-seryl-[protein] + ATP = O-phospho-L-seryl-[protein] + ADP + H(+)</text>
        <dbReference type="Rhea" id="RHEA:17989"/>
        <dbReference type="Rhea" id="RHEA-COMP:9863"/>
        <dbReference type="Rhea" id="RHEA-COMP:11604"/>
        <dbReference type="ChEBI" id="CHEBI:15378"/>
        <dbReference type="ChEBI" id="CHEBI:29999"/>
        <dbReference type="ChEBI" id="CHEBI:30616"/>
        <dbReference type="ChEBI" id="CHEBI:83421"/>
        <dbReference type="ChEBI" id="CHEBI:456216"/>
        <dbReference type="EC" id="2.7.11.1"/>
    </reaction>
</comment>
<keyword evidence="4" id="KW-0597">Phosphoprotein</keyword>
<feature type="region of interest" description="Disordered" evidence="12">
    <location>
        <begin position="31"/>
        <end position="140"/>
    </location>
</feature>
<gene>
    <name evidence="15" type="ORF">BXYJ_LOCUS5566</name>
</gene>
<comment type="catalytic activity">
    <reaction evidence="9">
        <text>L-threonyl-[protein] + ATP = O-phospho-L-threonyl-[protein] + ADP + H(+)</text>
        <dbReference type="Rhea" id="RHEA:46608"/>
        <dbReference type="Rhea" id="RHEA-COMP:11060"/>
        <dbReference type="Rhea" id="RHEA-COMP:11605"/>
        <dbReference type="ChEBI" id="CHEBI:15378"/>
        <dbReference type="ChEBI" id="CHEBI:30013"/>
        <dbReference type="ChEBI" id="CHEBI:30616"/>
        <dbReference type="ChEBI" id="CHEBI:61977"/>
        <dbReference type="ChEBI" id="CHEBI:456216"/>
        <dbReference type="EC" id="2.7.11.1"/>
    </reaction>
</comment>
<feature type="compositionally biased region" description="Low complexity" evidence="12">
    <location>
        <begin position="54"/>
        <end position="69"/>
    </location>
</feature>
<evidence type="ECO:0000256" key="1">
    <source>
        <dbReference type="ARBA" id="ARBA00009804"/>
    </source>
</evidence>
<dbReference type="InterPro" id="IPR017441">
    <property type="entry name" value="Protein_kinase_ATP_BS"/>
</dbReference>
<feature type="region of interest" description="Disordered" evidence="12">
    <location>
        <begin position="544"/>
        <end position="614"/>
    </location>
</feature>
<evidence type="ECO:0000256" key="12">
    <source>
        <dbReference type="SAM" id="MobiDB-lite"/>
    </source>
</evidence>
<dbReference type="InterPro" id="IPR000961">
    <property type="entry name" value="AGC-kinase_C"/>
</dbReference>
<dbReference type="InterPro" id="IPR017892">
    <property type="entry name" value="Pkinase_C"/>
</dbReference>
<feature type="domain" description="Protein kinase" evidence="13">
    <location>
        <begin position="210"/>
        <end position="471"/>
    </location>
</feature>
<evidence type="ECO:0000256" key="7">
    <source>
        <dbReference type="ARBA" id="ARBA00022777"/>
    </source>
</evidence>
<dbReference type="PROSITE" id="PS00108">
    <property type="entry name" value="PROTEIN_KINASE_ST"/>
    <property type="match status" value="1"/>
</dbReference>
<dbReference type="InterPro" id="IPR008271">
    <property type="entry name" value="Ser/Thr_kinase_AS"/>
</dbReference>
<dbReference type="PROSITE" id="PS50011">
    <property type="entry name" value="PROTEIN_KINASE_DOM"/>
    <property type="match status" value="1"/>
</dbReference>
<dbReference type="Pfam" id="PF00433">
    <property type="entry name" value="Pkinase_C"/>
    <property type="match status" value="1"/>
</dbReference>
<comment type="similarity">
    <text evidence="1">Belongs to the protein kinase superfamily. AGC Ser/Thr protein kinase family. S6 kinase subfamily.</text>
</comment>
<feature type="compositionally biased region" description="Acidic residues" evidence="12">
    <location>
        <begin position="109"/>
        <end position="134"/>
    </location>
</feature>
<evidence type="ECO:0000256" key="3">
    <source>
        <dbReference type="ARBA" id="ARBA00022527"/>
    </source>
</evidence>
<evidence type="ECO:0000256" key="4">
    <source>
        <dbReference type="ARBA" id="ARBA00022553"/>
    </source>
</evidence>
<feature type="domain" description="AGC-kinase C-terminal" evidence="14">
    <location>
        <begin position="472"/>
        <end position="541"/>
    </location>
</feature>
<keyword evidence="5" id="KW-0808">Transferase</keyword>
<dbReference type="SMART" id="SM00133">
    <property type="entry name" value="S_TK_X"/>
    <property type="match status" value="1"/>
</dbReference>
<accession>A0A811KW26</accession>
<evidence type="ECO:0000259" key="14">
    <source>
        <dbReference type="PROSITE" id="PS51285"/>
    </source>
</evidence>
<dbReference type="Proteomes" id="UP000582659">
    <property type="component" value="Unassembled WGS sequence"/>
</dbReference>
<evidence type="ECO:0000259" key="13">
    <source>
        <dbReference type="PROSITE" id="PS50011"/>
    </source>
</evidence>
<evidence type="ECO:0000256" key="8">
    <source>
        <dbReference type="ARBA" id="ARBA00022840"/>
    </source>
</evidence>
<dbReference type="InterPro" id="IPR011009">
    <property type="entry name" value="Kinase-like_dom_sf"/>
</dbReference>
<dbReference type="SMR" id="A0A811KW26"/>
<dbReference type="PROSITE" id="PS00107">
    <property type="entry name" value="PROTEIN_KINASE_ATP"/>
    <property type="match status" value="1"/>
</dbReference>
<keyword evidence="7" id="KW-0418">Kinase</keyword>
<dbReference type="Gene3D" id="1.10.510.10">
    <property type="entry name" value="Transferase(Phosphotransferase) domain 1"/>
    <property type="match status" value="1"/>
</dbReference>
<dbReference type="FunFam" id="1.10.510.10:FF:000092">
    <property type="entry name" value="Ribosomal protein S6 kinase"/>
    <property type="match status" value="1"/>
</dbReference>
<evidence type="ECO:0000256" key="10">
    <source>
        <dbReference type="ARBA" id="ARBA00048679"/>
    </source>
</evidence>
<evidence type="ECO:0000256" key="9">
    <source>
        <dbReference type="ARBA" id="ARBA00047899"/>
    </source>
</evidence>
<name>A0A811KW26_BURXY</name>
<evidence type="ECO:0000256" key="6">
    <source>
        <dbReference type="ARBA" id="ARBA00022741"/>
    </source>
</evidence>
<dbReference type="SMART" id="SM00220">
    <property type="entry name" value="S_TKc"/>
    <property type="match status" value="1"/>
</dbReference>
<feature type="compositionally biased region" description="Basic and acidic residues" evidence="12">
    <location>
        <begin position="70"/>
        <end position="86"/>
    </location>
</feature>
<evidence type="ECO:0000313" key="15">
    <source>
        <dbReference type="EMBL" id="CAD5219213.1"/>
    </source>
</evidence>
<dbReference type="CDD" id="cd05584">
    <property type="entry name" value="STKc_p70S6K"/>
    <property type="match status" value="1"/>
</dbReference>
<keyword evidence="16" id="KW-1185">Reference proteome</keyword>
<dbReference type="Proteomes" id="UP000659654">
    <property type="component" value="Unassembled WGS sequence"/>
</dbReference>
<dbReference type="InterPro" id="IPR000719">
    <property type="entry name" value="Prot_kinase_dom"/>
</dbReference>
<feature type="binding site" evidence="11">
    <location>
        <position position="242"/>
    </location>
    <ligand>
        <name>ATP</name>
        <dbReference type="ChEBI" id="CHEBI:30616"/>
    </ligand>
</feature>
<dbReference type="AlphaFoldDB" id="A0A811KW26"/>
<dbReference type="GO" id="GO:0004674">
    <property type="term" value="F:protein serine/threonine kinase activity"/>
    <property type="evidence" value="ECO:0007669"/>
    <property type="project" value="UniProtKB-KW"/>
</dbReference>
<keyword evidence="6 11" id="KW-0547">Nucleotide-binding</keyword>
<dbReference type="OrthoDB" id="63267at2759"/>
<organism evidence="15 16">
    <name type="scientific">Bursaphelenchus xylophilus</name>
    <name type="common">Pinewood nematode worm</name>
    <name type="synonym">Aphelenchoides xylophilus</name>
    <dbReference type="NCBI Taxonomy" id="6326"/>
    <lineage>
        <taxon>Eukaryota</taxon>
        <taxon>Metazoa</taxon>
        <taxon>Ecdysozoa</taxon>
        <taxon>Nematoda</taxon>
        <taxon>Chromadorea</taxon>
        <taxon>Rhabditida</taxon>
        <taxon>Tylenchina</taxon>
        <taxon>Tylenchomorpha</taxon>
        <taxon>Aphelenchoidea</taxon>
        <taxon>Aphelenchoididae</taxon>
        <taxon>Bursaphelenchus</taxon>
    </lineage>
</organism>
<sequence>MVFSLLKFLKPKKSTQPAGLRRFHRVLQVEEKSEHKKLEDYDPFQLSDVEIESPESSADSQQPSSSSSADPHEDQILPLRLRDAPGKRLKSRTRPLPRNNRFAALQSEAEPEEEPDVLDDSDYSDSEISDEEETMGTVFEIELNDAVPINRHDDDEDEDMEEDNEYLDVADGAITEPPPSSSYIDDPAVEAIELDPSAVNPNYKVQPEDFQCLKVLGKGGYGKVFQVRKVTGHDTGKIFAMKVLKKAHVVRNQKDTAHTKAERNILEAVKNPFICDLMYAFQTKGKLYLILEYLSGGELFMHLEREGIFLEDTAAFYLAEIVVALEHLHQQGIIYRDLKPENILLDASGHVKLTDFGLCKEAIEGDQKTHTFCGTIEYMAPEVLIRCGHGRAVDWWSLGALTFDMLTGGPPFTADNRKKTIDKILKARLTLPPYLSPEARDLVKRLLRRNAETRLGASADDAKEIKAHPFFRHLDWQMVYRRELDPPFKPEIKSDDDTSLFDTKFTKMTPVDSPCEASIPMSINPFEGFTYVAPSILKEYMQQEAEVPTVRPRSPRRHMHVSTAQSSFAHNQQRPGPSTATLFASASSQNLQSQLAGSEPMDISNNSKDPFRRY</sequence>
<dbReference type="PROSITE" id="PS51285">
    <property type="entry name" value="AGC_KINASE_CTER"/>
    <property type="match status" value="1"/>
</dbReference>
<feature type="compositionally biased region" description="Low complexity" evidence="12">
    <location>
        <begin position="582"/>
        <end position="598"/>
    </location>
</feature>